<protein>
    <submittedName>
        <fullName evidence="2">Uncharacterized protein</fullName>
    </submittedName>
</protein>
<accession>A0A1F4USG3</accession>
<proteinExistence type="predicted"/>
<evidence type="ECO:0000313" key="3">
    <source>
        <dbReference type="Proteomes" id="UP000176608"/>
    </source>
</evidence>
<feature type="region of interest" description="Disordered" evidence="1">
    <location>
        <begin position="48"/>
        <end position="70"/>
    </location>
</feature>
<name>A0A1F4USG3_UNCKA</name>
<reference evidence="2 3" key="1">
    <citation type="journal article" date="2016" name="Nat. Commun.">
        <title>Thousands of microbial genomes shed light on interconnected biogeochemical processes in an aquifer system.</title>
        <authorList>
            <person name="Anantharaman K."/>
            <person name="Brown C.T."/>
            <person name="Hug L.A."/>
            <person name="Sharon I."/>
            <person name="Castelle C.J."/>
            <person name="Probst A.J."/>
            <person name="Thomas B.C."/>
            <person name="Singh A."/>
            <person name="Wilkins M.J."/>
            <person name="Karaoz U."/>
            <person name="Brodie E.L."/>
            <person name="Williams K.H."/>
            <person name="Hubbard S.S."/>
            <person name="Banfield J.F."/>
        </authorList>
    </citation>
    <scope>NUCLEOTIDE SEQUENCE [LARGE SCALE GENOMIC DNA]</scope>
</reference>
<sequence>MKSHLGNLGLFVVFLILLGLPFGSFGAGKIMVNKTSVLSEQSVRKTEQRALEENVEEVSEVSESSEGTTP</sequence>
<gene>
    <name evidence="2" type="ORF">A2886_03285</name>
</gene>
<evidence type="ECO:0000313" key="2">
    <source>
        <dbReference type="EMBL" id="OGC47859.1"/>
    </source>
</evidence>
<dbReference type="EMBL" id="MEVA01000002">
    <property type="protein sequence ID" value="OGC47859.1"/>
    <property type="molecule type" value="Genomic_DNA"/>
</dbReference>
<dbReference type="AlphaFoldDB" id="A0A1F4USG3"/>
<evidence type="ECO:0000256" key="1">
    <source>
        <dbReference type="SAM" id="MobiDB-lite"/>
    </source>
</evidence>
<comment type="caution">
    <text evidence="2">The sequence shown here is derived from an EMBL/GenBank/DDBJ whole genome shotgun (WGS) entry which is preliminary data.</text>
</comment>
<dbReference type="Proteomes" id="UP000176608">
    <property type="component" value="Unassembled WGS sequence"/>
</dbReference>
<organism evidence="2 3">
    <name type="scientific">candidate division WWE3 bacterium RIFCSPHIGHO2_01_FULL_42_13</name>
    <dbReference type="NCBI Taxonomy" id="1802617"/>
    <lineage>
        <taxon>Bacteria</taxon>
        <taxon>Katanobacteria</taxon>
    </lineage>
</organism>
<feature type="compositionally biased region" description="Low complexity" evidence="1">
    <location>
        <begin position="61"/>
        <end position="70"/>
    </location>
</feature>